<comment type="caution">
    <text evidence="1">The sequence shown here is derived from an EMBL/GenBank/DDBJ whole genome shotgun (WGS) entry which is preliminary data.</text>
</comment>
<dbReference type="Gene3D" id="3.40.50.1240">
    <property type="entry name" value="Phosphoglycerate mutase-like"/>
    <property type="match status" value="1"/>
</dbReference>
<dbReference type="SUPFAM" id="SSF53254">
    <property type="entry name" value="Phosphoglycerate mutase-like"/>
    <property type="match status" value="1"/>
</dbReference>
<evidence type="ECO:0000313" key="2">
    <source>
        <dbReference type="Proteomes" id="UP000838763"/>
    </source>
</evidence>
<dbReference type="EMBL" id="CALLCH030000017">
    <property type="protein sequence ID" value="CAI4217987.1"/>
    <property type="molecule type" value="Genomic_DNA"/>
</dbReference>
<gene>
    <name evidence="1" type="ORF">PPNO1_LOCUS7583</name>
</gene>
<accession>A0A9P1H744</accession>
<proteinExistence type="predicted"/>
<organism evidence="1 2">
    <name type="scientific">Parascedosporium putredinis</name>
    <dbReference type="NCBI Taxonomy" id="1442378"/>
    <lineage>
        <taxon>Eukaryota</taxon>
        <taxon>Fungi</taxon>
        <taxon>Dikarya</taxon>
        <taxon>Ascomycota</taxon>
        <taxon>Pezizomycotina</taxon>
        <taxon>Sordariomycetes</taxon>
        <taxon>Hypocreomycetidae</taxon>
        <taxon>Microascales</taxon>
        <taxon>Microascaceae</taxon>
        <taxon>Parascedosporium</taxon>
    </lineage>
</organism>
<sequence>MFPLLDESFESGVVANKNGESIEGLYSRVAAALEKVVERCNAEGVRSVILCSHAAVIIAIGRVLTGDIPDRVEVQDFDTFTCGPERGWYFTGDEAFVFGDPVLGDGAAPSVPEGIATFSNSRL</sequence>
<dbReference type="Proteomes" id="UP000838763">
    <property type="component" value="Unassembled WGS sequence"/>
</dbReference>
<reference evidence="1" key="1">
    <citation type="submission" date="2022-11" db="EMBL/GenBank/DDBJ databases">
        <authorList>
            <person name="Scott C."/>
            <person name="Bruce N."/>
        </authorList>
    </citation>
    <scope>NUCLEOTIDE SEQUENCE</scope>
</reference>
<dbReference type="InterPro" id="IPR029033">
    <property type="entry name" value="His_PPase_superfam"/>
</dbReference>
<dbReference type="Pfam" id="PF00300">
    <property type="entry name" value="His_Phos_1"/>
    <property type="match status" value="1"/>
</dbReference>
<dbReference type="OrthoDB" id="414418at2759"/>
<dbReference type="InterPro" id="IPR013078">
    <property type="entry name" value="His_Pase_superF_clade-1"/>
</dbReference>
<protein>
    <submittedName>
        <fullName evidence="1">Uncharacterized protein</fullName>
    </submittedName>
</protein>
<name>A0A9P1H744_9PEZI</name>
<evidence type="ECO:0000313" key="1">
    <source>
        <dbReference type="EMBL" id="CAI4217987.1"/>
    </source>
</evidence>
<dbReference type="AlphaFoldDB" id="A0A9P1H744"/>
<keyword evidence="2" id="KW-1185">Reference proteome</keyword>